<reference evidence="2 3" key="1">
    <citation type="submission" date="2024-06" db="EMBL/GenBank/DDBJ databases">
        <title>The Natural Products Discovery Center: Release of the First 8490 Sequenced Strains for Exploring Actinobacteria Biosynthetic Diversity.</title>
        <authorList>
            <person name="Kalkreuter E."/>
            <person name="Kautsar S.A."/>
            <person name="Yang D."/>
            <person name="Bader C.D."/>
            <person name="Teijaro C.N."/>
            <person name="Fluegel L."/>
            <person name="Davis C.M."/>
            <person name="Simpson J.R."/>
            <person name="Lauterbach L."/>
            <person name="Steele A.D."/>
            <person name="Gui C."/>
            <person name="Meng S."/>
            <person name="Li G."/>
            <person name="Viehrig K."/>
            <person name="Ye F."/>
            <person name="Su P."/>
            <person name="Kiefer A.F."/>
            <person name="Nichols A."/>
            <person name="Cepeda A.J."/>
            <person name="Yan W."/>
            <person name="Fan B."/>
            <person name="Jiang Y."/>
            <person name="Adhikari A."/>
            <person name="Zheng C.-J."/>
            <person name="Schuster L."/>
            <person name="Cowan T.M."/>
            <person name="Smanski M.J."/>
            <person name="Chevrette M.G."/>
            <person name="De Carvalho L.P.S."/>
            <person name="Shen B."/>
        </authorList>
    </citation>
    <scope>NUCLEOTIDE SEQUENCE [LARGE SCALE GENOMIC DNA]</scope>
    <source>
        <strain evidence="2 3">NPDC052347</strain>
    </source>
</reference>
<dbReference type="RefSeq" id="WP_277751782.1">
    <property type="nucleotide sequence ID" value="NZ_JBFAUK010000049.1"/>
</dbReference>
<gene>
    <name evidence="2" type="ORF">AB0L16_32460</name>
</gene>
<comment type="caution">
    <text evidence="2">The sequence shown here is derived from an EMBL/GenBank/DDBJ whole genome shotgun (WGS) entry which is preliminary data.</text>
</comment>
<feature type="region of interest" description="Disordered" evidence="1">
    <location>
        <begin position="1"/>
        <end position="42"/>
    </location>
</feature>
<proteinExistence type="predicted"/>
<evidence type="ECO:0000256" key="1">
    <source>
        <dbReference type="SAM" id="MobiDB-lite"/>
    </source>
</evidence>
<keyword evidence="3" id="KW-1185">Reference proteome</keyword>
<name>A0ABV3K7F3_STRON</name>
<dbReference type="Proteomes" id="UP001552594">
    <property type="component" value="Unassembled WGS sequence"/>
</dbReference>
<feature type="compositionally biased region" description="Basic and acidic residues" evidence="1">
    <location>
        <begin position="32"/>
        <end position="42"/>
    </location>
</feature>
<sequence>MPTSLSNRKGESGTDIHTTPPARAPTVGHPESFGKFKTYLDD</sequence>
<evidence type="ECO:0000313" key="2">
    <source>
        <dbReference type="EMBL" id="MEV5511076.1"/>
    </source>
</evidence>
<evidence type="ECO:0000313" key="3">
    <source>
        <dbReference type="Proteomes" id="UP001552594"/>
    </source>
</evidence>
<organism evidence="2 3">
    <name type="scientific">Streptomyces orinoci</name>
    <name type="common">Streptoverticillium orinoci</name>
    <dbReference type="NCBI Taxonomy" id="67339"/>
    <lineage>
        <taxon>Bacteria</taxon>
        <taxon>Bacillati</taxon>
        <taxon>Actinomycetota</taxon>
        <taxon>Actinomycetes</taxon>
        <taxon>Kitasatosporales</taxon>
        <taxon>Streptomycetaceae</taxon>
        <taxon>Streptomyces</taxon>
    </lineage>
</organism>
<protein>
    <submittedName>
        <fullName evidence="2">Uncharacterized protein</fullName>
    </submittedName>
</protein>
<dbReference type="EMBL" id="JBFAUK010000049">
    <property type="protein sequence ID" value="MEV5511076.1"/>
    <property type="molecule type" value="Genomic_DNA"/>
</dbReference>
<accession>A0ABV3K7F3</accession>